<comment type="caution">
    <text evidence="7">The sequence shown here is derived from an EMBL/GenBank/DDBJ whole genome shotgun (WGS) entry which is preliminary data.</text>
</comment>
<feature type="domain" description="AB hydrolase-1" evidence="5">
    <location>
        <begin position="81"/>
        <end position="274"/>
    </location>
</feature>
<gene>
    <name evidence="7" type="ORF">ACFFV7_43895</name>
</gene>
<keyword evidence="8" id="KW-1185">Reference proteome</keyword>
<dbReference type="Pfam" id="PF00561">
    <property type="entry name" value="Abhydrolase_1"/>
    <property type="match status" value="1"/>
</dbReference>
<accession>A0ABV5IVY8</accession>
<dbReference type="Pfam" id="PF08386">
    <property type="entry name" value="Abhydrolase_4"/>
    <property type="match status" value="1"/>
</dbReference>
<evidence type="ECO:0000256" key="3">
    <source>
        <dbReference type="ARBA" id="ARBA00022801"/>
    </source>
</evidence>
<evidence type="ECO:0000313" key="7">
    <source>
        <dbReference type="EMBL" id="MFB9208188.1"/>
    </source>
</evidence>
<keyword evidence="2 4" id="KW-0732">Signal</keyword>
<dbReference type="PANTHER" id="PTHR43248">
    <property type="entry name" value="2-SUCCINYL-6-HYDROXY-2,4-CYCLOHEXADIENE-1-CARBOXYLATE SYNTHASE"/>
    <property type="match status" value="1"/>
</dbReference>
<reference evidence="7 8" key="1">
    <citation type="submission" date="2024-09" db="EMBL/GenBank/DDBJ databases">
        <authorList>
            <person name="Sun Q."/>
            <person name="Mori K."/>
        </authorList>
    </citation>
    <scope>NUCLEOTIDE SEQUENCE [LARGE SCALE GENOMIC DNA]</scope>
    <source>
        <strain evidence="7 8">CCM 3426</strain>
    </source>
</reference>
<evidence type="ECO:0000256" key="2">
    <source>
        <dbReference type="ARBA" id="ARBA00022729"/>
    </source>
</evidence>
<dbReference type="InterPro" id="IPR051601">
    <property type="entry name" value="Serine_prot/Carboxylest_S33"/>
</dbReference>
<dbReference type="InterPro" id="IPR029058">
    <property type="entry name" value="AB_hydrolase_fold"/>
</dbReference>
<dbReference type="Proteomes" id="UP001589647">
    <property type="component" value="Unassembled WGS sequence"/>
</dbReference>
<comment type="similarity">
    <text evidence="1">Belongs to the peptidase S33 family.</text>
</comment>
<proteinExistence type="inferred from homology"/>
<evidence type="ECO:0000259" key="5">
    <source>
        <dbReference type="Pfam" id="PF00561"/>
    </source>
</evidence>
<name>A0ABV5IVY8_9ACTN</name>
<dbReference type="SUPFAM" id="SSF53474">
    <property type="entry name" value="alpha/beta-Hydrolases"/>
    <property type="match status" value="1"/>
</dbReference>
<keyword evidence="3 7" id="KW-0378">Hydrolase</keyword>
<organism evidence="7 8">
    <name type="scientific">Nonomuraea spiralis</name>
    <dbReference type="NCBI Taxonomy" id="46182"/>
    <lineage>
        <taxon>Bacteria</taxon>
        <taxon>Bacillati</taxon>
        <taxon>Actinomycetota</taxon>
        <taxon>Actinomycetes</taxon>
        <taxon>Streptosporangiales</taxon>
        <taxon>Streptosporangiaceae</taxon>
        <taxon>Nonomuraea</taxon>
    </lineage>
</organism>
<protein>
    <submittedName>
        <fullName evidence="7">Alpha/beta fold hydrolase</fullName>
    </submittedName>
</protein>
<feature type="chain" id="PRO_5045061077" evidence="4">
    <location>
        <begin position="26"/>
        <end position="509"/>
    </location>
</feature>
<evidence type="ECO:0000259" key="6">
    <source>
        <dbReference type="Pfam" id="PF08386"/>
    </source>
</evidence>
<evidence type="ECO:0000256" key="4">
    <source>
        <dbReference type="SAM" id="SignalP"/>
    </source>
</evidence>
<dbReference type="InterPro" id="IPR013595">
    <property type="entry name" value="Pept_S33_TAP-like_C"/>
</dbReference>
<dbReference type="Gene3D" id="3.40.50.1820">
    <property type="entry name" value="alpha/beta hydrolase"/>
    <property type="match status" value="1"/>
</dbReference>
<sequence length="509" mass="54764">MRRPVLILTLLAALAAPLAPVPAAAATPSQAVRWAPCAEDPAVDCGTLTVPIDWNNPGAGTFELALARRRASDPAARIGSLVINPGGPGGSGVTSVLNNWLSFTPQITSRFDIVGFDPRGVARSHPITCSLELAQQAPDPLSIKDQAGWDALLAFNKRYGDDCRRRTGPLFDNVHTGYVIRDLDALRAALGDDKLTYYGVSYGTLIGQLYAERYPRRVRALALDSNMDHSLGTQAFLETETWTSQDSFDEFVSWCERTASCALHGRDLRAVWRDLLGRAERGELTFPGQPGVVLRKLDLIGVAFSAFYGPAWSELADLLAAMESGAQVASPLLAPPVKAAGETVNDATFVFCQDYALPVRGYREWDRLLRRSAAIAPDMLVSAAAHPLTLACQGAATPNPQHRLKLDGSPGLLLGNALHDPATPYMWATGTARQAGRAARLLTYEGWGHGIYGRGDCPTAAFDRFLLSRDLPAKGARCPAVPPAEVTLKRLQPFPGPLPGRPGWTSALR</sequence>
<evidence type="ECO:0000313" key="8">
    <source>
        <dbReference type="Proteomes" id="UP001589647"/>
    </source>
</evidence>
<dbReference type="GO" id="GO:0016787">
    <property type="term" value="F:hydrolase activity"/>
    <property type="evidence" value="ECO:0007669"/>
    <property type="project" value="UniProtKB-KW"/>
</dbReference>
<dbReference type="InterPro" id="IPR000073">
    <property type="entry name" value="AB_hydrolase_1"/>
</dbReference>
<evidence type="ECO:0000256" key="1">
    <source>
        <dbReference type="ARBA" id="ARBA00010088"/>
    </source>
</evidence>
<dbReference type="RefSeq" id="WP_189648433.1">
    <property type="nucleotide sequence ID" value="NZ_BMRC01000007.1"/>
</dbReference>
<dbReference type="PANTHER" id="PTHR43248:SF29">
    <property type="entry name" value="TRIPEPTIDYL AMINOPEPTIDASE"/>
    <property type="match status" value="1"/>
</dbReference>
<feature type="domain" description="Peptidase S33 tripeptidyl aminopeptidase-like C-terminal" evidence="6">
    <location>
        <begin position="389"/>
        <end position="478"/>
    </location>
</feature>
<dbReference type="EMBL" id="JBHMEI010000067">
    <property type="protein sequence ID" value="MFB9208188.1"/>
    <property type="molecule type" value="Genomic_DNA"/>
</dbReference>
<feature type="signal peptide" evidence="4">
    <location>
        <begin position="1"/>
        <end position="25"/>
    </location>
</feature>